<dbReference type="SUPFAM" id="SSF46689">
    <property type="entry name" value="Homeodomain-like"/>
    <property type="match status" value="1"/>
</dbReference>
<dbReference type="RefSeq" id="WP_179662068.1">
    <property type="nucleotide sequence ID" value="NZ_JACCBG010000001.1"/>
</dbReference>
<protein>
    <submittedName>
        <fullName evidence="1">AcrR family transcriptional regulator</fullName>
    </submittedName>
</protein>
<accession>A0A7Y9E325</accession>
<name>A0A7Y9E325_9ACTN</name>
<comment type="caution">
    <text evidence="1">The sequence shown here is derived from an EMBL/GenBank/DDBJ whole genome shotgun (WGS) entry which is preliminary data.</text>
</comment>
<gene>
    <name evidence="1" type="ORF">BJZ21_000223</name>
</gene>
<dbReference type="Gene3D" id="1.10.357.10">
    <property type="entry name" value="Tetracycline Repressor, domain 2"/>
    <property type="match status" value="1"/>
</dbReference>
<keyword evidence="2" id="KW-1185">Reference proteome</keyword>
<dbReference type="AlphaFoldDB" id="A0A7Y9E325"/>
<dbReference type="SUPFAM" id="SSF48498">
    <property type="entry name" value="Tetracyclin repressor-like, C-terminal domain"/>
    <property type="match status" value="1"/>
</dbReference>
<dbReference type="InterPro" id="IPR009057">
    <property type="entry name" value="Homeodomain-like_sf"/>
</dbReference>
<organism evidence="1 2">
    <name type="scientific">Nocardioides panaciterrulae</name>
    <dbReference type="NCBI Taxonomy" id="661492"/>
    <lineage>
        <taxon>Bacteria</taxon>
        <taxon>Bacillati</taxon>
        <taxon>Actinomycetota</taxon>
        <taxon>Actinomycetes</taxon>
        <taxon>Propionibacteriales</taxon>
        <taxon>Nocardioidaceae</taxon>
        <taxon>Nocardioides</taxon>
    </lineage>
</organism>
<evidence type="ECO:0000313" key="2">
    <source>
        <dbReference type="Proteomes" id="UP000535511"/>
    </source>
</evidence>
<proteinExistence type="predicted"/>
<dbReference type="EMBL" id="JACCBG010000001">
    <property type="protein sequence ID" value="NYD40140.1"/>
    <property type="molecule type" value="Genomic_DNA"/>
</dbReference>
<sequence length="186" mass="20293">MPRNVLIMDVLDSLLDALFRLVVGRGDLAPSLRALAADAGMSPAGVVHHFGSRQHALHLAVARWSKQRAEDLPWVGGPEDLVRLLPEREDQVHDAAFDLALVAMGRGDEGIARSMAELRRARRLRLQRAVPHLDDAWLDLVVAALDGLLLARSLPGDPLKAEWARAALARLLELLPSEPSERAPAS</sequence>
<dbReference type="Proteomes" id="UP000535511">
    <property type="component" value="Unassembled WGS sequence"/>
</dbReference>
<reference evidence="1 2" key="1">
    <citation type="submission" date="2020-07" db="EMBL/GenBank/DDBJ databases">
        <title>Sequencing the genomes of 1000 actinobacteria strains.</title>
        <authorList>
            <person name="Klenk H.-P."/>
        </authorList>
    </citation>
    <scope>NUCLEOTIDE SEQUENCE [LARGE SCALE GENOMIC DNA]</scope>
    <source>
        <strain evidence="1 2">DSM 21350</strain>
    </source>
</reference>
<evidence type="ECO:0000313" key="1">
    <source>
        <dbReference type="EMBL" id="NYD40140.1"/>
    </source>
</evidence>
<dbReference type="InterPro" id="IPR036271">
    <property type="entry name" value="Tet_transcr_reg_TetR-rel_C_sf"/>
</dbReference>